<keyword evidence="2" id="KW-0812">Transmembrane</keyword>
<dbReference type="InterPro" id="IPR050400">
    <property type="entry name" value="Bact_Cytoskel_RodZ"/>
</dbReference>
<keyword evidence="2" id="KW-0472">Membrane</keyword>
<feature type="region of interest" description="Disordered" evidence="1">
    <location>
        <begin position="137"/>
        <end position="199"/>
    </location>
</feature>
<dbReference type="Pfam" id="PF13413">
    <property type="entry name" value="HTH_25"/>
    <property type="match status" value="1"/>
</dbReference>
<dbReference type="PANTHER" id="PTHR34475:SF1">
    <property type="entry name" value="CYTOSKELETON PROTEIN RODZ"/>
    <property type="match status" value="1"/>
</dbReference>
<dbReference type="PANTHER" id="PTHR34475">
    <property type="match status" value="1"/>
</dbReference>
<evidence type="ECO:0000313" key="5">
    <source>
        <dbReference type="Proteomes" id="UP000215137"/>
    </source>
</evidence>
<feature type="compositionally biased region" description="Acidic residues" evidence="1">
    <location>
        <begin position="167"/>
        <end position="185"/>
    </location>
</feature>
<dbReference type="EMBL" id="CP022983">
    <property type="protein sequence ID" value="ASV65889.1"/>
    <property type="molecule type" value="Genomic_DNA"/>
</dbReference>
<feature type="transmembrane region" description="Helical" evidence="2">
    <location>
        <begin position="110"/>
        <end position="131"/>
    </location>
</feature>
<feature type="compositionally biased region" description="Polar residues" evidence="1">
    <location>
        <begin position="137"/>
        <end position="149"/>
    </location>
</feature>
<dbReference type="RefSeq" id="WP_095369464.1">
    <property type="nucleotide sequence ID" value="NZ_CP022983.1"/>
</dbReference>
<accession>A0A248TCL3</accession>
<evidence type="ECO:0000313" key="4">
    <source>
        <dbReference type="EMBL" id="ASV65889.1"/>
    </source>
</evidence>
<dbReference type="AlphaFoldDB" id="A0A248TCL3"/>
<dbReference type="GO" id="GO:0003677">
    <property type="term" value="F:DNA binding"/>
    <property type="evidence" value="ECO:0007669"/>
    <property type="project" value="InterPro"/>
</dbReference>
<dbReference type="Gene3D" id="1.10.260.40">
    <property type="entry name" value="lambda repressor-like DNA-binding domains"/>
    <property type="match status" value="1"/>
</dbReference>
<dbReference type="InterPro" id="IPR025194">
    <property type="entry name" value="RodZ-like_C"/>
</dbReference>
<organism evidence="4 5">
    <name type="scientific">Cytobacillus kochii</name>
    <dbReference type="NCBI Taxonomy" id="859143"/>
    <lineage>
        <taxon>Bacteria</taxon>
        <taxon>Bacillati</taxon>
        <taxon>Bacillota</taxon>
        <taxon>Bacilli</taxon>
        <taxon>Bacillales</taxon>
        <taxon>Bacillaceae</taxon>
        <taxon>Cytobacillus</taxon>
    </lineage>
</organism>
<name>A0A248TCL3_9BACI</name>
<protein>
    <submittedName>
        <fullName evidence="4">Helix-turn-helix domain-containing protein</fullName>
    </submittedName>
</protein>
<dbReference type="CDD" id="cd00093">
    <property type="entry name" value="HTH_XRE"/>
    <property type="match status" value="1"/>
</dbReference>
<dbReference type="InterPro" id="IPR001387">
    <property type="entry name" value="Cro/C1-type_HTH"/>
</dbReference>
<sequence>MLVLTELGSRLKEARLQKGMSLDELQTVTKIQKRYLIGIEEGNYRIMPGKFYVRAFIKQYAEAVGLNHEELLDEYKSEIPATSNEDIPEKLSRVQTSKNISPSTSKFLDLLPKVLIIVFIIGVIAVIYYFVENNVSNSDKQSNEDNNNPGAIVENNMPKDEKQNEDAAPEEEKDDAADENAEEEEKPVQELSVQESSGKNTVYELKNTDTFTLSLLAEGKSWVRVASADNETFYEETMEEGVEKELDLTDQKEVQVIIGNTTATEIKINDERLEYEVSPSEYVNQNITIRFTSLGE</sequence>
<gene>
    <name evidence="4" type="ORF">CKF48_00255</name>
</gene>
<reference evidence="4 5" key="1">
    <citation type="submission" date="2017-08" db="EMBL/GenBank/DDBJ databases">
        <title>Complete Genome Sequence of Bacillus kochii Oregon-R-modENCODE STRAIN BDGP4, isolated from Drosophila melanogaster gut.</title>
        <authorList>
            <person name="Wan K.H."/>
            <person name="Yu C."/>
            <person name="Park S."/>
            <person name="Hammonds A.S."/>
            <person name="Booth B.W."/>
            <person name="Celniker S.E."/>
        </authorList>
    </citation>
    <scope>NUCLEOTIDE SEQUENCE [LARGE SCALE GENOMIC DNA]</scope>
    <source>
        <strain evidence="4 5">BDGP4</strain>
    </source>
</reference>
<keyword evidence="5" id="KW-1185">Reference proteome</keyword>
<evidence type="ECO:0000259" key="3">
    <source>
        <dbReference type="PROSITE" id="PS50943"/>
    </source>
</evidence>
<keyword evidence="2" id="KW-1133">Transmembrane helix</keyword>
<evidence type="ECO:0000256" key="2">
    <source>
        <dbReference type="SAM" id="Phobius"/>
    </source>
</evidence>
<dbReference type="Pfam" id="PF13464">
    <property type="entry name" value="RodZ_C"/>
    <property type="match status" value="1"/>
</dbReference>
<dbReference type="OrthoDB" id="9797543at2"/>
<dbReference type="Proteomes" id="UP000215137">
    <property type="component" value="Chromosome"/>
</dbReference>
<dbReference type="KEGG" id="bko:CKF48_00255"/>
<dbReference type="InterPro" id="IPR010982">
    <property type="entry name" value="Lambda_DNA-bd_dom_sf"/>
</dbReference>
<dbReference type="SUPFAM" id="SSF47413">
    <property type="entry name" value="lambda repressor-like DNA-binding domains"/>
    <property type="match status" value="1"/>
</dbReference>
<feature type="domain" description="HTH cro/C1-type" evidence="3">
    <location>
        <begin position="11"/>
        <end position="46"/>
    </location>
</feature>
<dbReference type="PROSITE" id="PS50943">
    <property type="entry name" value="HTH_CROC1"/>
    <property type="match status" value="1"/>
</dbReference>
<evidence type="ECO:0000256" key="1">
    <source>
        <dbReference type="SAM" id="MobiDB-lite"/>
    </source>
</evidence>
<proteinExistence type="predicted"/>